<comment type="similarity">
    <text evidence="2 11">Belongs to the RNase T2 family.</text>
</comment>
<dbReference type="InterPro" id="IPR018188">
    <property type="entry name" value="RNase_T2_His_AS_1"/>
</dbReference>
<keyword evidence="12" id="KW-0812">Transmembrane</keyword>
<keyword evidence="4" id="KW-0540">Nuclease</keyword>
<evidence type="ECO:0000256" key="12">
    <source>
        <dbReference type="SAM" id="Phobius"/>
    </source>
</evidence>
<protein>
    <submittedName>
        <fullName evidence="14">S11 protein</fullName>
    </submittedName>
</protein>
<dbReference type="GO" id="GO:0006401">
    <property type="term" value="P:RNA catabolic process"/>
    <property type="evidence" value="ECO:0007669"/>
    <property type="project" value="TreeGrafter"/>
</dbReference>
<evidence type="ECO:0000256" key="6">
    <source>
        <dbReference type="ARBA" id="ARBA00022759"/>
    </source>
</evidence>
<comment type="subcellular location">
    <subcellularLocation>
        <location evidence="1">Secreted</location>
        <location evidence="1">Extracellular space</location>
    </subcellularLocation>
</comment>
<keyword evidence="6" id="KW-0255">Endonuclease</keyword>
<evidence type="ECO:0000256" key="13">
    <source>
        <dbReference type="SAM" id="SignalP"/>
    </source>
</evidence>
<evidence type="ECO:0000256" key="2">
    <source>
        <dbReference type="ARBA" id="ARBA00007469"/>
    </source>
</evidence>
<dbReference type="AlphaFoldDB" id="Q7M291"/>
<sequence>MFKSLLTSTLFIVLFSLSSTYGDFDKLQLVLTWPPSFCHANNCQRIVPKNFTIHGLWPDKEGPQLLKYCKPKLTYNYFSVSSFIIFFRTGSFSVLFNLLKSLFLNFLQDKMLNDLDKHWIQLKIDQASARKDQPAWKYQYLKHGSCCQKIYNQNTYFSLALRLKDRFDLLRTLQIHRIVPGSSYTFEEIFDAVKTVTQMDPDIKCTEGAPNLYEIGICFTPNGDSLVRCRQSETCDKTGKIFFRP</sequence>
<evidence type="ECO:0000256" key="11">
    <source>
        <dbReference type="RuleBase" id="RU004328"/>
    </source>
</evidence>
<evidence type="ECO:0000256" key="8">
    <source>
        <dbReference type="ARBA" id="ARBA00023157"/>
    </source>
</evidence>
<keyword evidence="10" id="KW-0456">Lyase</keyword>
<dbReference type="InterPro" id="IPR036430">
    <property type="entry name" value="RNase_T2-like_sf"/>
</dbReference>
<keyword evidence="9" id="KW-0325">Glycoprotein</keyword>
<evidence type="ECO:0000256" key="4">
    <source>
        <dbReference type="ARBA" id="ARBA00022722"/>
    </source>
</evidence>
<dbReference type="CDD" id="cd01061">
    <property type="entry name" value="RNase_T2_euk"/>
    <property type="match status" value="1"/>
</dbReference>
<dbReference type="GO" id="GO:0005576">
    <property type="term" value="C:extracellular region"/>
    <property type="evidence" value="ECO:0007669"/>
    <property type="project" value="UniProtKB-SubCell"/>
</dbReference>
<keyword evidence="8" id="KW-1015">Disulfide bond</keyword>
<evidence type="ECO:0000256" key="5">
    <source>
        <dbReference type="ARBA" id="ARBA00022729"/>
    </source>
</evidence>
<feature type="chain" id="PRO_5004288379" evidence="13">
    <location>
        <begin position="23"/>
        <end position="245"/>
    </location>
</feature>
<organism evidence="14">
    <name type="scientific">Solanum chacoense</name>
    <name type="common">Chaco potato</name>
    <dbReference type="NCBI Taxonomy" id="4108"/>
    <lineage>
        <taxon>Eukaryota</taxon>
        <taxon>Viridiplantae</taxon>
        <taxon>Streptophyta</taxon>
        <taxon>Embryophyta</taxon>
        <taxon>Tracheophyta</taxon>
        <taxon>Spermatophyta</taxon>
        <taxon>Magnoliopsida</taxon>
        <taxon>eudicotyledons</taxon>
        <taxon>Gunneridae</taxon>
        <taxon>Pentapetalae</taxon>
        <taxon>asterids</taxon>
        <taxon>lamiids</taxon>
        <taxon>Solanales</taxon>
        <taxon>Solanaceae</taxon>
        <taxon>Solanoideae</taxon>
        <taxon>Solaneae</taxon>
        <taxon>Solanum</taxon>
    </lineage>
</organism>
<dbReference type="GO" id="GO:0033897">
    <property type="term" value="F:ribonuclease T2 activity"/>
    <property type="evidence" value="ECO:0007669"/>
    <property type="project" value="InterPro"/>
</dbReference>
<dbReference type="GO" id="GO:0016787">
    <property type="term" value="F:hydrolase activity"/>
    <property type="evidence" value="ECO:0007669"/>
    <property type="project" value="UniProtKB-KW"/>
</dbReference>
<dbReference type="Pfam" id="PF00445">
    <property type="entry name" value="Ribonuclease_T2"/>
    <property type="match status" value="1"/>
</dbReference>
<dbReference type="GO" id="GO:0003723">
    <property type="term" value="F:RNA binding"/>
    <property type="evidence" value="ECO:0007669"/>
    <property type="project" value="InterPro"/>
</dbReference>
<keyword evidence="5 13" id="KW-0732">Signal</keyword>
<keyword evidence="12" id="KW-0472">Membrane</keyword>
<evidence type="ECO:0000313" key="14">
    <source>
        <dbReference type="PIR" id="S43774"/>
    </source>
</evidence>
<keyword evidence="7" id="KW-0378">Hydrolase</keyword>
<keyword evidence="3" id="KW-0964">Secreted</keyword>
<dbReference type="InterPro" id="IPR001568">
    <property type="entry name" value="RNase_T2-like"/>
</dbReference>
<dbReference type="PROSITE" id="PS00530">
    <property type="entry name" value="RNASE_T2_1"/>
    <property type="match status" value="1"/>
</dbReference>
<evidence type="ECO:0000256" key="7">
    <source>
        <dbReference type="ARBA" id="ARBA00022801"/>
    </source>
</evidence>
<dbReference type="PIR" id="S43774">
    <property type="entry name" value="S43774"/>
</dbReference>
<feature type="transmembrane region" description="Helical" evidence="12">
    <location>
        <begin position="75"/>
        <end position="99"/>
    </location>
</feature>
<dbReference type="SUPFAM" id="SSF55895">
    <property type="entry name" value="Ribonuclease Rh-like"/>
    <property type="match status" value="1"/>
</dbReference>
<accession>Q7M291</accession>
<reference evidence="14" key="1">
    <citation type="journal article" date="1994" name="Plant Mol. Biol.">
        <title>The S11 and S13 self incompatibility alleles in Solanum chacoense Bitt. are remarkably similar.</title>
        <authorList>
            <person name="Saba-el-Leil M.K."/>
            <person name="Rivard S."/>
            <person name="Morse D."/>
            <person name="Cappadocia M."/>
        </authorList>
    </citation>
    <scope>NUCLEOTIDE SEQUENCE</scope>
</reference>
<feature type="signal peptide" evidence="13">
    <location>
        <begin position="1"/>
        <end position="22"/>
    </location>
</feature>
<keyword evidence="12" id="KW-1133">Transmembrane helix</keyword>
<evidence type="ECO:0000256" key="3">
    <source>
        <dbReference type="ARBA" id="ARBA00022525"/>
    </source>
</evidence>
<name>Q7M291_SOLCH</name>
<proteinExistence type="inferred from homology"/>
<evidence type="ECO:0000256" key="1">
    <source>
        <dbReference type="ARBA" id="ARBA00004239"/>
    </source>
</evidence>
<dbReference type="PANTHER" id="PTHR11240">
    <property type="entry name" value="RIBONUCLEASE T2"/>
    <property type="match status" value="1"/>
</dbReference>
<evidence type="ECO:0000256" key="10">
    <source>
        <dbReference type="ARBA" id="ARBA00023239"/>
    </source>
</evidence>
<dbReference type="Gene3D" id="3.90.730.10">
    <property type="entry name" value="Ribonuclease T2-like"/>
    <property type="match status" value="1"/>
</dbReference>
<dbReference type="PANTHER" id="PTHR11240:SF81">
    <property type="entry name" value="RIBONUCLEASE S-2"/>
    <property type="match status" value="1"/>
</dbReference>
<dbReference type="InterPro" id="IPR033697">
    <property type="entry name" value="Ribonuclease_T2_eukaryotic"/>
</dbReference>
<evidence type="ECO:0000256" key="9">
    <source>
        <dbReference type="ARBA" id="ARBA00023180"/>
    </source>
</evidence>